<organism evidence="1 2">
    <name type="scientific">Phyllachora maydis</name>
    <dbReference type="NCBI Taxonomy" id="1825666"/>
    <lineage>
        <taxon>Eukaryota</taxon>
        <taxon>Fungi</taxon>
        <taxon>Dikarya</taxon>
        <taxon>Ascomycota</taxon>
        <taxon>Pezizomycotina</taxon>
        <taxon>Sordariomycetes</taxon>
        <taxon>Sordariomycetidae</taxon>
        <taxon>Phyllachorales</taxon>
        <taxon>Phyllachoraceae</taxon>
        <taxon>Phyllachora</taxon>
    </lineage>
</organism>
<dbReference type="AlphaFoldDB" id="A0AAD9M9S7"/>
<protein>
    <submittedName>
        <fullName evidence="1">Uncharacterized protein</fullName>
    </submittedName>
</protein>
<evidence type="ECO:0000313" key="2">
    <source>
        <dbReference type="Proteomes" id="UP001217918"/>
    </source>
</evidence>
<dbReference type="Proteomes" id="UP001217918">
    <property type="component" value="Unassembled WGS sequence"/>
</dbReference>
<keyword evidence="2" id="KW-1185">Reference proteome</keyword>
<accession>A0AAD9M9S7</accession>
<comment type="caution">
    <text evidence="1">The sequence shown here is derived from an EMBL/GenBank/DDBJ whole genome shotgun (WGS) entry which is preliminary data.</text>
</comment>
<reference evidence="1" key="1">
    <citation type="journal article" date="2023" name="Mol. Plant Microbe Interact.">
        <title>Elucidating the Obligate Nature and Biological Capacity of an Invasive Fungal Corn Pathogen.</title>
        <authorList>
            <person name="MacCready J.S."/>
            <person name="Roggenkamp E.M."/>
            <person name="Gdanetz K."/>
            <person name="Chilvers M.I."/>
        </authorList>
    </citation>
    <scope>NUCLEOTIDE SEQUENCE</scope>
    <source>
        <strain evidence="1">PM02</strain>
    </source>
</reference>
<name>A0AAD9M9S7_9PEZI</name>
<gene>
    <name evidence="1" type="ORF">P8C59_003876</name>
</gene>
<evidence type="ECO:0000313" key="1">
    <source>
        <dbReference type="EMBL" id="KAK2069284.1"/>
    </source>
</evidence>
<sequence>MNIDFDLGGDDGGGKTQFDDFFLADSKDHAKRAMCSSRAPLGVVVHHVLQKAAHIQSKEGLVCLAIK</sequence>
<proteinExistence type="predicted"/>
<dbReference type="EMBL" id="JAQQPM010000003">
    <property type="protein sequence ID" value="KAK2069284.1"/>
    <property type="molecule type" value="Genomic_DNA"/>
</dbReference>